<dbReference type="EMBL" id="JAWDEY010000004">
    <property type="protein sequence ID" value="KAK6590756.1"/>
    <property type="molecule type" value="Genomic_DNA"/>
</dbReference>
<dbReference type="SUPFAM" id="SSF48452">
    <property type="entry name" value="TPR-like"/>
    <property type="match status" value="3"/>
</dbReference>
<dbReference type="InterPro" id="IPR003107">
    <property type="entry name" value="HAT"/>
</dbReference>
<dbReference type="GO" id="GO:0046540">
    <property type="term" value="C:U4/U6 x U5 tri-snRNP complex"/>
    <property type="evidence" value="ECO:0007669"/>
    <property type="project" value="TreeGrafter"/>
</dbReference>
<reference evidence="7 8" key="1">
    <citation type="submission" date="2023-10" db="EMBL/GenBank/DDBJ databases">
        <title>Comparative genomics analysis reveals potential genetic determinants of host preference in Cryptosporidium xiaoi.</title>
        <authorList>
            <person name="Xiao L."/>
            <person name="Li J."/>
        </authorList>
    </citation>
    <scope>NUCLEOTIDE SEQUENCE [LARGE SCALE GENOMIC DNA]</scope>
    <source>
        <strain evidence="7 8">52996</strain>
    </source>
</reference>
<dbReference type="AlphaFoldDB" id="A0AAV9Y1D7"/>
<dbReference type="Pfam" id="PF13428">
    <property type="entry name" value="TPR_14"/>
    <property type="match status" value="1"/>
</dbReference>
<dbReference type="Pfam" id="PF06424">
    <property type="entry name" value="PRP1_N"/>
    <property type="match status" value="1"/>
</dbReference>
<sequence length="919" mass="105758">MNEQYNYSLGFNSAQDNSKRNNIFGEPPPDYVPGKGRGAVGFASGVSRDDSAIVIEADFGDYSDTKFDKFSGFNERLFKNTKYDDEDRQADSIYDMIDEKLGSRRKVQREKRLREEITKTREHRPTLQQQFLDLKQSLSDVKLEEWDGIPELSDYSVKKNANYYTPIPDHIIDSAKKESLEILKKSNNNSPKNETNHFYSLNELGTAKGNILSLKLDRAMDNVHGQSVIDSGNYLNTLNSLDIKINGDISDIKKARLLLKSIVNTNPKHAPGWIAAARFEEVMGRISQAREVLNKGCDMCPKNEDIWLEAIRLGKPGDINKILSNAVKNVPNSAKIWLEAANRENTKNRKLLIIKKALEILPNSLKLWKEAISLVEQESEKHLLTNAVKCVPQHEEFWLRLASLSSYSDSQKILNDARKELPTNPGIWVAAAKLEESVSKTEKVEKIIKRCISSLSAKRFVHSRTDWLEKASQCEKDGFPCTCESIIKNTLFLGNEDISKDELFSEIDKLVENGNIITARTVFDTSRLKLKTKKSFWIKWVDFEEKFGGKDRMDSVLQESLKHCPGKEVLWLKAASNQVNNGNIELARFILSKGYTSVRNKEQIILAAVKLENSQGETERARILLERERVSSPTINIWIESIQFERKQKEYNRCISYCSDSVKAFSNSPELWLLYGKVHREKHKNKITETISILENGVKHCPESVDLWLSIVDLLISEKNWKKARTVLDLARSKIKNQPELWIQTIQLERKAGNKTFIPQLISKALKECPKSGLLHAESVFSEPERNQRSKYLYALERCENDPYILSAIAILFWRKNDHLKARKWFERAIEVDSKLGDTWIHLIAFELLTGEKETQKDTIQRFFLSKPERGFEWNKIKRINCYWDLDPIEILTQSLNLNYNIILCDYLSIEIKNLLRVT</sequence>
<protein>
    <submittedName>
        <fullName evidence="7">Pre-mRNA splicing factor Pro1 HAT repeat</fullName>
    </submittedName>
</protein>
<dbReference type="PANTHER" id="PTHR11246">
    <property type="entry name" value="PRE-MRNA SPLICING FACTOR"/>
    <property type="match status" value="1"/>
</dbReference>
<proteinExistence type="predicted"/>
<evidence type="ECO:0000256" key="4">
    <source>
        <dbReference type="ARBA" id="ARBA00023187"/>
    </source>
</evidence>
<comment type="caution">
    <text evidence="7">The sequence shown here is derived from an EMBL/GenBank/DDBJ whole genome shotgun (WGS) entry which is preliminary data.</text>
</comment>
<gene>
    <name evidence="7" type="ORF">RS030_132062</name>
</gene>
<comment type="subcellular location">
    <subcellularLocation>
        <location evidence="1">Nucleus</location>
    </subcellularLocation>
</comment>
<evidence type="ECO:0000256" key="3">
    <source>
        <dbReference type="ARBA" id="ARBA00022737"/>
    </source>
</evidence>
<keyword evidence="2" id="KW-0507">mRNA processing</keyword>
<dbReference type="GO" id="GO:0071013">
    <property type="term" value="C:catalytic step 2 spliceosome"/>
    <property type="evidence" value="ECO:0007669"/>
    <property type="project" value="TreeGrafter"/>
</dbReference>
<evidence type="ECO:0000259" key="6">
    <source>
        <dbReference type="Pfam" id="PF06424"/>
    </source>
</evidence>
<keyword evidence="5" id="KW-0539">Nucleus</keyword>
<dbReference type="FunFam" id="1.25.40.10:FF:000256">
    <property type="entry name" value="Probable pre-mRNA splicing factor prp1"/>
    <property type="match status" value="1"/>
</dbReference>
<accession>A0AAV9Y1D7</accession>
<dbReference type="GO" id="GO:0000244">
    <property type="term" value="P:spliceosomal tri-snRNP complex assembly"/>
    <property type="evidence" value="ECO:0007669"/>
    <property type="project" value="TreeGrafter"/>
</dbReference>
<evidence type="ECO:0000313" key="7">
    <source>
        <dbReference type="EMBL" id="KAK6590756.1"/>
    </source>
</evidence>
<evidence type="ECO:0000256" key="2">
    <source>
        <dbReference type="ARBA" id="ARBA00022664"/>
    </source>
</evidence>
<name>A0AAV9Y1D7_9CRYT</name>
<dbReference type="InterPro" id="IPR010491">
    <property type="entry name" value="PRP1_N"/>
</dbReference>
<organism evidence="7 8">
    <name type="scientific">Cryptosporidium xiaoi</name>
    <dbReference type="NCBI Taxonomy" id="659607"/>
    <lineage>
        <taxon>Eukaryota</taxon>
        <taxon>Sar</taxon>
        <taxon>Alveolata</taxon>
        <taxon>Apicomplexa</taxon>
        <taxon>Conoidasida</taxon>
        <taxon>Coccidia</taxon>
        <taxon>Eucoccidiorida</taxon>
        <taxon>Eimeriorina</taxon>
        <taxon>Cryptosporidiidae</taxon>
        <taxon>Cryptosporidium</taxon>
    </lineage>
</organism>
<dbReference type="PANTHER" id="PTHR11246:SF1">
    <property type="entry name" value="PRE-MRNA-PROCESSING FACTOR 6"/>
    <property type="match status" value="1"/>
</dbReference>
<evidence type="ECO:0000256" key="1">
    <source>
        <dbReference type="ARBA" id="ARBA00004123"/>
    </source>
</evidence>
<dbReference type="Gene3D" id="1.25.40.10">
    <property type="entry name" value="Tetratricopeptide repeat domain"/>
    <property type="match status" value="4"/>
</dbReference>
<dbReference type="InterPro" id="IPR059164">
    <property type="entry name" value="HAT_PRP39_C"/>
</dbReference>
<dbReference type="InterPro" id="IPR019734">
    <property type="entry name" value="TPR_rpt"/>
</dbReference>
<dbReference type="InterPro" id="IPR011990">
    <property type="entry name" value="TPR-like_helical_dom_sf"/>
</dbReference>
<dbReference type="Pfam" id="PF23241">
    <property type="entry name" value="HAT_PRP39_C"/>
    <property type="match status" value="1"/>
</dbReference>
<dbReference type="Proteomes" id="UP001311799">
    <property type="component" value="Unassembled WGS sequence"/>
</dbReference>
<dbReference type="SMART" id="SM00028">
    <property type="entry name" value="TPR"/>
    <property type="match status" value="2"/>
</dbReference>
<feature type="domain" description="PRP1 splicing factor N-terminal" evidence="6">
    <location>
        <begin position="27"/>
        <end position="158"/>
    </location>
</feature>
<evidence type="ECO:0000313" key="8">
    <source>
        <dbReference type="Proteomes" id="UP001311799"/>
    </source>
</evidence>
<keyword evidence="3" id="KW-0677">Repeat</keyword>
<evidence type="ECO:0000256" key="5">
    <source>
        <dbReference type="ARBA" id="ARBA00023242"/>
    </source>
</evidence>
<keyword evidence="8" id="KW-1185">Reference proteome</keyword>
<dbReference type="SMART" id="SM00386">
    <property type="entry name" value="HAT"/>
    <property type="match status" value="12"/>
</dbReference>
<keyword evidence="4" id="KW-0508">mRNA splicing</keyword>
<dbReference type="InterPro" id="IPR045075">
    <property type="entry name" value="Syf1-like"/>
</dbReference>